<dbReference type="Gene3D" id="2.60.40.10">
    <property type="entry name" value="Immunoglobulins"/>
    <property type="match status" value="3"/>
</dbReference>
<dbReference type="InterPro" id="IPR051170">
    <property type="entry name" value="Neural/epithelial_adhesion"/>
</dbReference>
<name>A0AAV0XC43_9HEMI</name>
<evidence type="ECO:0000313" key="12">
    <source>
        <dbReference type="Proteomes" id="UP001160148"/>
    </source>
</evidence>
<evidence type="ECO:0000256" key="9">
    <source>
        <dbReference type="SAM" id="MobiDB-lite"/>
    </source>
</evidence>
<dbReference type="GO" id="GO:0005886">
    <property type="term" value="C:plasma membrane"/>
    <property type="evidence" value="ECO:0007669"/>
    <property type="project" value="UniProtKB-SubCell"/>
</dbReference>
<dbReference type="AlphaFoldDB" id="A0AAV0XC43"/>
<evidence type="ECO:0000256" key="4">
    <source>
        <dbReference type="ARBA" id="ARBA00022737"/>
    </source>
</evidence>
<keyword evidence="5" id="KW-0472">Membrane</keyword>
<keyword evidence="2" id="KW-1003">Cell membrane</keyword>
<dbReference type="SUPFAM" id="SSF48726">
    <property type="entry name" value="Immunoglobulin"/>
    <property type="match status" value="3"/>
</dbReference>
<dbReference type="InterPro" id="IPR003598">
    <property type="entry name" value="Ig_sub2"/>
</dbReference>
<dbReference type="InterPro" id="IPR007110">
    <property type="entry name" value="Ig-like_dom"/>
</dbReference>
<keyword evidence="8" id="KW-0393">Immunoglobulin domain</keyword>
<evidence type="ECO:0000313" key="11">
    <source>
        <dbReference type="EMBL" id="CAI6365503.1"/>
    </source>
</evidence>
<comment type="caution">
    <text evidence="11">The sequence shown here is derived from an EMBL/GenBank/DDBJ whole genome shotgun (WGS) entry which is preliminary data.</text>
</comment>
<feature type="domain" description="Ig-like" evidence="10">
    <location>
        <begin position="148"/>
        <end position="240"/>
    </location>
</feature>
<feature type="region of interest" description="Disordered" evidence="9">
    <location>
        <begin position="385"/>
        <end position="440"/>
    </location>
</feature>
<gene>
    <name evidence="11" type="ORF">MEUPH1_LOCUS20207</name>
</gene>
<dbReference type="PROSITE" id="PS50835">
    <property type="entry name" value="IG_LIKE"/>
    <property type="match status" value="3"/>
</dbReference>
<comment type="subcellular location">
    <subcellularLocation>
        <location evidence="1">Cell membrane</location>
    </subcellularLocation>
</comment>
<dbReference type="InterPro" id="IPR013783">
    <property type="entry name" value="Ig-like_fold"/>
</dbReference>
<dbReference type="Proteomes" id="UP001160148">
    <property type="component" value="Unassembled WGS sequence"/>
</dbReference>
<proteinExistence type="predicted"/>
<dbReference type="GO" id="GO:0043005">
    <property type="term" value="C:neuron projection"/>
    <property type="evidence" value="ECO:0007669"/>
    <property type="project" value="TreeGrafter"/>
</dbReference>
<evidence type="ECO:0000256" key="1">
    <source>
        <dbReference type="ARBA" id="ARBA00004236"/>
    </source>
</evidence>
<dbReference type="InterPro" id="IPR003599">
    <property type="entry name" value="Ig_sub"/>
</dbReference>
<dbReference type="EMBL" id="CARXXK010000004">
    <property type="protein sequence ID" value="CAI6365503.1"/>
    <property type="molecule type" value="Genomic_DNA"/>
</dbReference>
<feature type="domain" description="Ig-like" evidence="10">
    <location>
        <begin position="247"/>
        <end position="340"/>
    </location>
</feature>
<keyword evidence="7" id="KW-0325">Glycoprotein</keyword>
<dbReference type="Pfam" id="PF07679">
    <property type="entry name" value="I-set"/>
    <property type="match status" value="3"/>
</dbReference>
<keyword evidence="3" id="KW-0732">Signal</keyword>
<organism evidence="11 12">
    <name type="scientific">Macrosiphum euphorbiae</name>
    <name type="common">potato aphid</name>
    <dbReference type="NCBI Taxonomy" id="13131"/>
    <lineage>
        <taxon>Eukaryota</taxon>
        <taxon>Metazoa</taxon>
        <taxon>Ecdysozoa</taxon>
        <taxon>Arthropoda</taxon>
        <taxon>Hexapoda</taxon>
        <taxon>Insecta</taxon>
        <taxon>Pterygota</taxon>
        <taxon>Neoptera</taxon>
        <taxon>Paraneoptera</taxon>
        <taxon>Hemiptera</taxon>
        <taxon>Sternorrhyncha</taxon>
        <taxon>Aphidomorpha</taxon>
        <taxon>Aphidoidea</taxon>
        <taxon>Aphididae</taxon>
        <taxon>Macrosiphini</taxon>
        <taxon>Macrosiphum</taxon>
    </lineage>
</organism>
<evidence type="ECO:0000256" key="6">
    <source>
        <dbReference type="ARBA" id="ARBA00023157"/>
    </source>
</evidence>
<keyword evidence="12" id="KW-1185">Reference proteome</keyword>
<dbReference type="FunFam" id="2.60.40.10:FF:000328">
    <property type="entry name" value="CLUMA_CG000981, isoform A"/>
    <property type="match status" value="1"/>
</dbReference>
<evidence type="ECO:0000256" key="5">
    <source>
        <dbReference type="ARBA" id="ARBA00023136"/>
    </source>
</evidence>
<keyword evidence="4" id="KW-0677">Repeat</keyword>
<evidence type="ECO:0000259" key="10">
    <source>
        <dbReference type="PROSITE" id="PS50835"/>
    </source>
</evidence>
<dbReference type="InterPro" id="IPR013098">
    <property type="entry name" value="Ig_I-set"/>
</dbReference>
<feature type="compositionally biased region" description="Basic and acidic residues" evidence="9">
    <location>
        <begin position="394"/>
        <end position="408"/>
    </location>
</feature>
<evidence type="ECO:0000256" key="2">
    <source>
        <dbReference type="ARBA" id="ARBA00022475"/>
    </source>
</evidence>
<dbReference type="PANTHER" id="PTHR12231:SF105">
    <property type="entry name" value="LACHESIN-LIKE PROTEIN"/>
    <property type="match status" value="1"/>
</dbReference>
<feature type="domain" description="Ig-like" evidence="10">
    <location>
        <begin position="46"/>
        <end position="140"/>
    </location>
</feature>
<evidence type="ECO:0000256" key="3">
    <source>
        <dbReference type="ARBA" id="ARBA00022729"/>
    </source>
</evidence>
<reference evidence="11 12" key="1">
    <citation type="submission" date="2023-01" db="EMBL/GenBank/DDBJ databases">
        <authorList>
            <person name="Whitehead M."/>
        </authorList>
    </citation>
    <scope>NUCLEOTIDE SEQUENCE [LARGE SCALE GENOMIC DNA]</scope>
</reference>
<dbReference type="SMART" id="SM00408">
    <property type="entry name" value="IGc2"/>
    <property type="match status" value="3"/>
</dbReference>
<evidence type="ECO:0000256" key="8">
    <source>
        <dbReference type="ARBA" id="ARBA00023319"/>
    </source>
</evidence>
<dbReference type="PANTHER" id="PTHR12231">
    <property type="entry name" value="CTX-RELATED TYPE I TRANSMEMBRANE PROTEIN"/>
    <property type="match status" value="1"/>
</dbReference>
<feature type="compositionally biased region" description="Basic residues" evidence="9">
    <location>
        <begin position="425"/>
        <end position="438"/>
    </location>
</feature>
<sequence length="491" mass="54157">MLDGLWTMFVRNSCCIQTPEAGRQNAVKLIPTTPVVQHVQKDGPEPEFLNPMENVTVALGREAILVCSVKNIGEHKVGWLKAEDQTILSLHERVVTENRRIDIDVDNNTYWRLKIRQLQRSDKGCYMCQINTHVMKKQIGCVDVKVPPDIKDEETISDITVNEGENATLACKAKGNPLPRITWKREDGHKITIKNKSKKTLFDRVRGEPLLLNKVDRSQMGHYLCIASNDVPPAVSKRITLNVNFSPVVWVTNQIVSAPLETHVRLECFVESFPNSVNYWSNDKGDMILQGPKYYIEEVKTNYKVNMYLNIQNLDMNDLGSYTCLASNSLGQANSSVRVHRMILRTTTVAPTTSTTTAATTTTTTTTLPSTTRLVATSTVMPSPATKWKSHTISGDRKSGGKMDDKTGLRMNGVESAGEMETKSSSHRASRGSSRVRRSTVSQSVSIAAELAFLAAATASWSTGCPVDAAIGGLVSLALAVSPPLILWLLN</sequence>
<accession>A0AAV0XC43</accession>
<keyword evidence="6" id="KW-1015">Disulfide bond</keyword>
<dbReference type="SMART" id="SM00409">
    <property type="entry name" value="IG"/>
    <property type="match status" value="3"/>
</dbReference>
<protein>
    <recommendedName>
        <fullName evidence="10">Ig-like domain-containing protein</fullName>
    </recommendedName>
</protein>
<dbReference type="InterPro" id="IPR036179">
    <property type="entry name" value="Ig-like_dom_sf"/>
</dbReference>
<evidence type="ECO:0000256" key="7">
    <source>
        <dbReference type="ARBA" id="ARBA00023180"/>
    </source>
</evidence>